<reference evidence="1 2" key="1">
    <citation type="submission" date="2021-06" db="EMBL/GenBank/DDBJ databases">
        <authorList>
            <person name="Kallberg Y."/>
            <person name="Tangrot J."/>
            <person name="Rosling A."/>
        </authorList>
    </citation>
    <scope>NUCLEOTIDE SEQUENCE [LARGE SCALE GENOMIC DNA]</scope>
    <source>
        <strain evidence="1 2">120-4 pot B 10/14</strain>
    </source>
</reference>
<proteinExistence type="predicted"/>
<dbReference type="EMBL" id="CAJVQB010108730">
    <property type="protein sequence ID" value="CAG8851930.1"/>
    <property type="molecule type" value="Genomic_DNA"/>
</dbReference>
<organism evidence="1 2">
    <name type="scientific">Gigaspora margarita</name>
    <dbReference type="NCBI Taxonomy" id="4874"/>
    <lineage>
        <taxon>Eukaryota</taxon>
        <taxon>Fungi</taxon>
        <taxon>Fungi incertae sedis</taxon>
        <taxon>Mucoromycota</taxon>
        <taxon>Glomeromycotina</taxon>
        <taxon>Glomeromycetes</taxon>
        <taxon>Diversisporales</taxon>
        <taxon>Gigasporaceae</taxon>
        <taxon>Gigaspora</taxon>
    </lineage>
</organism>
<keyword evidence="2" id="KW-1185">Reference proteome</keyword>
<gene>
    <name evidence="1" type="ORF">GMARGA_LOCUS40990</name>
</gene>
<comment type="caution">
    <text evidence="1">The sequence shown here is derived from an EMBL/GenBank/DDBJ whole genome shotgun (WGS) entry which is preliminary data.</text>
</comment>
<protein>
    <submittedName>
        <fullName evidence="1">12854_t:CDS:1</fullName>
    </submittedName>
</protein>
<evidence type="ECO:0000313" key="1">
    <source>
        <dbReference type="EMBL" id="CAG8851930.1"/>
    </source>
</evidence>
<accession>A0ABN7XAE3</accession>
<name>A0ABN7XAE3_GIGMA</name>
<evidence type="ECO:0000313" key="2">
    <source>
        <dbReference type="Proteomes" id="UP000789901"/>
    </source>
</evidence>
<sequence>MPSSKISNKILENLHKKEFWEHSVEEWGVNQWDVFYMKKYETTKQSSHTSLNSELTLILNSLNNKGSIYYKTAYLIQKELTKKKPPNEITNYFNRSYYE</sequence>
<dbReference type="Proteomes" id="UP000789901">
    <property type="component" value="Unassembled WGS sequence"/>
</dbReference>
<feature type="non-terminal residue" evidence="1">
    <location>
        <position position="99"/>
    </location>
</feature>